<dbReference type="InterPro" id="IPR051201">
    <property type="entry name" value="Chloro_Bact_Ser_Proteases"/>
</dbReference>
<dbReference type="SMART" id="SM00228">
    <property type="entry name" value="PDZ"/>
    <property type="match status" value="1"/>
</dbReference>
<dbReference type="GO" id="GO:0006508">
    <property type="term" value="P:proteolysis"/>
    <property type="evidence" value="ECO:0007669"/>
    <property type="project" value="UniProtKB-KW"/>
</dbReference>
<dbReference type="KEGG" id="rca:Rcas_3537"/>
<sequence>MENRTAEKRSPCLTYALIGALSLVSGIVGVMIGGALIWFFIARPLADQAALAPSATPAPPTPPPLQPTVGAGDPVRLAPARVAREVGPSVVTVVSQLPSQGGFFGTFQPPPARGSGVIIDARGYIITNYHVVEGARQLYVILADGRQQPAQLVGSDYPFSDLALVKIDGDAYPAARLGDSDAVQPGEWVIAIGSALGDLRNSVTIGVVSGLGRSLQTRDVVLDDLIQTDASINRGNSGGPLVNLDGEVIGINTAIIRGGTEQAEGIGFAIPSNTVRYVADQLITRGRVARPYLPIEFVPITPRLAAWYNLPVDYGLFLRGVGRGSGLERAGVRPGDILLSLGGQRIDEEHPLLRILARHQVGEEVEIEIWRENTVQALRVTLEELPR</sequence>
<dbReference type="Proteomes" id="UP000000263">
    <property type="component" value="Chromosome"/>
</dbReference>
<dbReference type="InterPro" id="IPR001478">
    <property type="entry name" value="PDZ"/>
</dbReference>
<feature type="transmembrane region" description="Helical" evidence="4">
    <location>
        <begin position="12"/>
        <end position="41"/>
    </location>
</feature>
<evidence type="ECO:0000256" key="4">
    <source>
        <dbReference type="SAM" id="Phobius"/>
    </source>
</evidence>
<dbReference type="eggNOG" id="COG0265">
    <property type="taxonomic scope" value="Bacteria"/>
</dbReference>
<evidence type="ECO:0000313" key="6">
    <source>
        <dbReference type="EMBL" id="ABU59586.1"/>
    </source>
</evidence>
<keyword evidence="4" id="KW-1133">Transmembrane helix</keyword>
<dbReference type="EMBL" id="CP000804">
    <property type="protein sequence ID" value="ABU59586.1"/>
    <property type="molecule type" value="Genomic_DNA"/>
</dbReference>
<keyword evidence="1" id="KW-0645">Protease</keyword>
<dbReference type="OrthoDB" id="9758917at2"/>
<evidence type="ECO:0000256" key="3">
    <source>
        <dbReference type="SAM" id="MobiDB-lite"/>
    </source>
</evidence>
<dbReference type="Gene3D" id="2.40.10.120">
    <property type="match status" value="1"/>
</dbReference>
<dbReference type="PRINTS" id="PR00834">
    <property type="entry name" value="PROTEASES2C"/>
</dbReference>
<dbReference type="GO" id="GO:0004252">
    <property type="term" value="F:serine-type endopeptidase activity"/>
    <property type="evidence" value="ECO:0007669"/>
    <property type="project" value="InterPro"/>
</dbReference>
<dbReference type="SUPFAM" id="SSF50156">
    <property type="entry name" value="PDZ domain-like"/>
    <property type="match status" value="1"/>
</dbReference>
<keyword evidence="4" id="KW-0812">Transmembrane</keyword>
<dbReference type="Pfam" id="PF17820">
    <property type="entry name" value="PDZ_6"/>
    <property type="match status" value="1"/>
</dbReference>
<evidence type="ECO:0000256" key="2">
    <source>
        <dbReference type="ARBA" id="ARBA00022801"/>
    </source>
</evidence>
<dbReference type="Pfam" id="PF13365">
    <property type="entry name" value="Trypsin_2"/>
    <property type="match status" value="1"/>
</dbReference>
<name>A7NPU0_ROSCS</name>
<reference evidence="6 7" key="1">
    <citation type="submission" date="2007-08" db="EMBL/GenBank/DDBJ databases">
        <title>Complete sequence of Roseiflexus castenholzii DSM 13941.</title>
        <authorList>
            <consortium name="US DOE Joint Genome Institute"/>
            <person name="Copeland A."/>
            <person name="Lucas S."/>
            <person name="Lapidus A."/>
            <person name="Barry K."/>
            <person name="Glavina del Rio T."/>
            <person name="Dalin E."/>
            <person name="Tice H."/>
            <person name="Pitluck S."/>
            <person name="Thompson L.S."/>
            <person name="Brettin T."/>
            <person name="Bruce D."/>
            <person name="Detter J.C."/>
            <person name="Han C."/>
            <person name="Tapia R."/>
            <person name="Schmutz J."/>
            <person name="Larimer F."/>
            <person name="Land M."/>
            <person name="Hauser L."/>
            <person name="Kyrpides N."/>
            <person name="Mikhailova N."/>
            <person name="Bryant D.A."/>
            <person name="Hanada S."/>
            <person name="Tsukatani Y."/>
            <person name="Richardson P."/>
        </authorList>
    </citation>
    <scope>NUCLEOTIDE SEQUENCE [LARGE SCALE GENOMIC DNA]</scope>
    <source>
        <strain evidence="7">DSM 13941 / HLO8</strain>
    </source>
</reference>
<dbReference type="PANTHER" id="PTHR43343">
    <property type="entry name" value="PEPTIDASE S12"/>
    <property type="match status" value="1"/>
</dbReference>
<keyword evidence="7" id="KW-1185">Reference proteome</keyword>
<keyword evidence="6" id="KW-0560">Oxidoreductase</keyword>
<keyword evidence="2" id="KW-0378">Hydrolase</keyword>
<dbReference type="SUPFAM" id="SSF50494">
    <property type="entry name" value="Trypsin-like serine proteases"/>
    <property type="match status" value="1"/>
</dbReference>
<dbReference type="InterPro" id="IPR041489">
    <property type="entry name" value="PDZ_6"/>
</dbReference>
<protein>
    <submittedName>
        <fullName evidence="6">2-alkenal reductase</fullName>
        <ecNumber evidence="6">1.3.1.74</ecNumber>
    </submittedName>
</protein>
<keyword evidence="4" id="KW-0472">Membrane</keyword>
<dbReference type="InterPro" id="IPR036034">
    <property type="entry name" value="PDZ_sf"/>
</dbReference>
<feature type="domain" description="PDZ" evidence="5">
    <location>
        <begin position="291"/>
        <end position="373"/>
    </location>
</feature>
<dbReference type="HOGENOM" id="CLU_020120_1_2_0"/>
<dbReference type="Gene3D" id="2.30.42.10">
    <property type="match status" value="1"/>
</dbReference>
<dbReference type="EC" id="1.3.1.74" evidence="6"/>
<dbReference type="GO" id="GO:0032440">
    <property type="term" value="F:2-alkenal reductase [NAD(P)H] activity"/>
    <property type="evidence" value="ECO:0007669"/>
    <property type="project" value="UniProtKB-EC"/>
</dbReference>
<dbReference type="InterPro" id="IPR009003">
    <property type="entry name" value="Peptidase_S1_PA"/>
</dbReference>
<organism evidence="6 7">
    <name type="scientific">Roseiflexus castenholzii (strain DSM 13941 / HLO8)</name>
    <dbReference type="NCBI Taxonomy" id="383372"/>
    <lineage>
        <taxon>Bacteria</taxon>
        <taxon>Bacillati</taxon>
        <taxon>Chloroflexota</taxon>
        <taxon>Chloroflexia</taxon>
        <taxon>Chloroflexales</taxon>
        <taxon>Roseiflexineae</taxon>
        <taxon>Roseiflexaceae</taxon>
        <taxon>Roseiflexus</taxon>
    </lineage>
</organism>
<evidence type="ECO:0000259" key="5">
    <source>
        <dbReference type="SMART" id="SM00228"/>
    </source>
</evidence>
<accession>A7NPU0</accession>
<evidence type="ECO:0000313" key="7">
    <source>
        <dbReference type="Proteomes" id="UP000000263"/>
    </source>
</evidence>
<dbReference type="AlphaFoldDB" id="A7NPU0"/>
<feature type="compositionally biased region" description="Pro residues" evidence="3">
    <location>
        <begin position="56"/>
        <end position="66"/>
    </location>
</feature>
<gene>
    <name evidence="6" type="ordered locus">Rcas_3537</name>
</gene>
<dbReference type="RefSeq" id="WP_012122009.1">
    <property type="nucleotide sequence ID" value="NC_009767.1"/>
</dbReference>
<dbReference type="InterPro" id="IPR001940">
    <property type="entry name" value="Peptidase_S1C"/>
</dbReference>
<proteinExistence type="predicted"/>
<dbReference type="STRING" id="383372.Rcas_3537"/>
<dbReference type="PANTHER" id="PTHR43343:SF3">
    <property type="entry name" value="PROTEASE DO-LIKE 8, CHLOROPLASTIC"/>
    <property type="match status" value="1"/>
</dbReference>
<evidence type="ECO:0000256" key="1">
    <source>
        <dbReference type="ARBA" id="ARBA00022670"/>
    </source>
</evidence>
<feature type="region of interest" description="Disordered" evidence="3">
    <location>
        <begin position="52"/>
        <end position="71"/>
    </location>
</feature>